<reference evidence="1" key="1">
    <citation type="submission" date="2023-06" db="EMBL/GenBank/DDBJ databases">
        <title>MT1 and MT2 Draft Genomes of Novel Species.</title>
        <authorList>
            <person name="Venkateswaran K."/>
        </authorList>
    </citation>
    <scope>NUCLEOTIDE SEQUENCE</scope>
    <source>
        <strain evidence="1">F6_8S_P_1B</strain>
    </source>
</reference>
<dbReference type="RefSeq" id="WP_301210936.1">
    <property type="nucleotide sequence ID" value="NZ_JAROCF010000001.1"/>
</dbReference>
<evidence type="ECO:0000313" key="1">
    <source>
        <dbReference type="EMBL" id="MDN4614504.1"/>
    </source>
</evidence>
<protein>
    <recommendedName>
        <fullName evidence="3">YD repeat-containing protein</fullName>
    </recommendedName>
</protein>
<dbReference type="Proteomes" id="UP001174208">
    <property type="component" value="Unassembled WGS sequence"/>
</dbReference>
<keyword evidence="2" id="KW-1185">Reference proteome</keyword>
<dbReference type="EMBL" id="JAROCF010000001">
    <property type="protein sequence ID" value="MDN4614504.1"/>
    <property type="molecule type" value="Genomic_DNA"/>
</dbReference>
<sequence length="77" mass="8385">MPLLEDLTVYEDGDDYTVYDHTEVLEQDTELGRGRQLGVIRAQADGTYVPEGAGAVYEYASPARTLDEALEAFVGSA</sequence>
<evidence type="ECO:0000313" key="2">
    <source>
        <dbReference type="Proteomes" id="UP001174208"/>
    </source>
</evidence>
<evidence type="ECO:0008006" key="3">
    <source>
        <dbReference type="Google" id="ProtNLM"/>
    </source>
</evidence>
<accession>A0ABT8KDX0</accession>
<organism evidence="1 2">
    <name type="scientific">Leifsonia williamsii</name>
    <dbReference type="NCBI Taxonomy" id="3035919"/>
    <lineage>
        <taxon>Bacteria</taxon>
        <taxon>Bacillati</taxon>
        <taxon>Actinomycetota</taxon>
        <taxon>Actinomycetes</taxon>
        <taxon>Micrococcales</taxon>
        <taxon>Microbacteriaceae</taxon>
        <taxon>Leifsonia</taxon>
    </lineage>
</organism>
<name>A0ABT8KDX0_9MICO</name>
<gene>
    <name evidence="1" type="ORF">P5G50_08570</name>
</gene>
<proteinExistence type="predicted"/>
<comment type="caution">
    <text evidence="1">The sequence shown here is derived from an EMBL/GenBank/DDBJ whole genome shotgun (WGS) entry which is preliminary data.</text>
</comment>